<dbReference type="Proteomes" id="UP000286415">
    <property type="component" value="Unassembled WGS sequence"/>
</dbReference>
<reference evidence="1 2" key="2">
    <citation type="journal article" date="2021" name="Genomics">
        <title>High-quality reference genome for Clonorchis sinensis.</title>
        <authorList>
            <person name="Young N.D."/>
            <person name="Stroehlein A.J."/>
            <person name="Kinkar L."/>
            <person name="Wang T."/>
            <person name="Sohn W.M."/>
            <person name="Chang B.C.H."/>
            <person name="Kaur P."/>
            <person name="Weisz D."/>
            <person name="Dudchenko O."/>
            <person name="Aiden E.L."/>
            <person name="Korhonen P.K."/>
            <person name="Gasser R.B."/>
        </authorList>
    </citation>
    <scope>NUCLEOTIDE SEQUENCE [LARGE SCALE GENOMIC DNA]</scope>
    <source>
        <strain evidence="1">Cs-k2</strain>
    </source>
</reference>
<comment type="caution">
    <text evidence="1">The sequence shown here is derived from an EMBL/GenBank/DDBJ whole genome shotgun (WGS) entry which is preliminary data.</text>
</comment>
<gene>
    <name evidence="1" type="ORF">CSKR_103924</name>
</gene>
<evidence type="ECO:0000313" key="1">
    <source>
        <dbReference type="EMBL" id="KAG5451821.1"/>
    </source>
</evidence>
<sequence>MNPNRTQLIKDVINEGFSRVPATLLNSDAPGLGAALVLPHGRPAFQLGTLTHLQSFLTPILHEELRRMAEETPQDRRDTILRDNVVYLPIPREWSVRSSCLSAEIVRMQDASDSVMDFSKRPFKPLFYTDTSLYLTAMPNGDTPSPGDGLVLCLVKLGLLLVHVASNFPPTASLFAVGKFVESSLL</sequence>
<dbReference type="OrthoDB" id="6229273at2759"/>
<organism evidence="1 2">
    <name type="scientific">Clonorchis sinensis</name>
    <name type="common">Chinese liver fluke</name>
    <dbReference type="NCBI Taxonomy" id="79923"/>
    <lineage>
        <taxon>Eukaryota</taxon>
        <taxon>Metazoa</taxon>
        <taxon>Spiralia</taxon>
        <taxon>Lophotrochozoa</taxon>
        <taxon>Platyhelminthes</taxon>
        <taxon>Trematoda</taxon>
        <taxon>Digenea</taxon>
        <taxon>Opisthorchiida</taxon>
        <taxon>Opisthorchiata</taxon>
        <taxon>Opisthorchiidae</taxon>
        <taxon>Clonorchis</taxon>
    </lineage>
</organism>
<reference evidence="1 2" key="1">
    <citation type="journal article" date="2018" name="Biotechnol. Adv.">
        <title>Improved genomic resources and new bioinformatic workflow for the carcinogenic parasite Clonorchis sinensis: Biotechnological implications.</title>
        <authorList>
            <person name="Wang D."/>
            <person name="Korhonen P.K."/>
            <person name="Gasser R.B."/>
            <person name="Young N.D."/>
        </authorList>
    </citation>
    <scope>NUCLEOTIDE SEQUENCE [LARGE SCALE GENOMIC DNA]</scope>
    <source>
        <strain evidence="1">Cs-k2</strain>
    </source>
</reference>
<accession>A0A8T1MSU0</accession>
<dbReference type="EMBL" id="NIRI02000042">
    <property type="protein sequence ID" value="KAG5451821.1"/>
    <property type="molecule type" value="Genomic_DNA"/>
</dbReference>
<keyword evidence="2" id="KW-1185">Reference proteome</keyword>
<evidence type="ECO:0000313" key="2">
    <source>
        <dbReference type="Proteomes" id="UP000286415"/>
    </source>
</evidence>
<name>A0A8T1MSU0_CLOSI</name>
<proteinExistence type="predicted"/>
<protein>
    <submittedName>
        <fullName evidence="1">Uncharacterized protein</fullName>
    </submittedName>
</protein>